<proteinExistence type="predicted"/>
<dbReference type="Proteomes" id="UP001295444">
    <property type="component" value="Chromosome 01"/>
</dbReference>
<dbReference type="EMBL" id="OW240912">
    <property type="protein sequence ID" value="CAH2223934.1"/>
    <property type="molecule type" value="Genomic_DNA"/>
</dbReference>
<evidence type="ECO:0000256" key="1">
    <source>
        <dbReference type="SAM" id="MobiDB-lite"/>
    </source>
</evidence>
<gene>
    <name evidence="2" type="ORF">PECUL_23A042173</name>
</gene>
<keyword evidence="3" id="KW-1185">Reference proteome</keyword>
<dbReference type="AlphaFoldDB" id="A0AAD1R4Q1"/>
<name>A0AAD1R4Q1_PELCU</name>
<accession>A0AAD1R4Q1</accession>
<feature type="non-terminal residue" evidence="2">
    <location>
        <position position="1"/>
    </location>
</feature>
<feature type="region of interest" description="Disordered" evidence="1">
    <location>
        <begin position="29"/>
        <end position="55"/>
    </location>
</feature>
<evidence type="ECO:0000313" key="3">
    <source>
        <dbReference type="Proteomes" id="UP001295444"/>
    </source>
</evidence>
<feature type="non-terminal residue" evidence="2">
    <location>
        <position position="55"/>
    </location>
</feature>
<organism evidence="2 3">
    <name type="scientific">Pelobates cultripes</name>
    <name type="common">Western spadefoot toad</name>
    <dbReference type="NCBI Taxonomy" id="61616"/>
    <lineage>
        <taxon>Eukaryota</taxon>
        <taxon>Metazoa</taxon>
        <taxon>Chordata</taxon>
        <taxon>Craniata</taxon>
        <taxon>Vertebrata</taxon>
        <taxon>Euteleostomi</taxon>
        <taxon>Amphibia</taxon>
        <taxon>Batrachia</taxon>
        <taxon>Anura</taxon>
        <taxon>Pelobatoidea</taxon>
        <taxon>Pelobatidae</taxon>
        <taxon>Pelobates</taxon>
    </lineage>
</organism>
<evidence type="ECO:0000313" key="2">
    <source>
        <dbReference type="EMBL" id="CAH2223934.1"/>
    </source>
</evidence>
<sequence length="55" mass="5640">AACGSSAKMAIIGTYPMLNTTPAPGLAEAAPLWDRGTDTHTTRSATRGTRGPLLL</sequence>
<protein>
    <submittedName>
        <fullName evidence="2">Uncharacterized protein</fullName>
    </submittedName>
</protein>
<reference evidence="2" key="1">
    <citation type="submission" date="2022-03" db="EMBL/GenBank/DDBJ databases">
        <authorList>
            <person name="Alioto T."/>
            <person name="Alioto T."/>
            <person name="Gomez Garrido J."/>
        </authorList>
    </citation>
    <scope>NUCLEOTIDE SEQUENCE</scope>
</reference>